<keyword evidence="3 4" id="KW-0732">Signal</keyword>
<organism evidence="6 7">
    <name type="scientific">Phytohabitans maris</name>
    <dbReference type="NCBI Taxonomy" id="3071409"/>
    <lineage>
        <taxon>Bacteria</taxon>
        <taxon>Bacillati</taxon>
        <taxon>Actinomycetota</taxon>
        <taxon>Actinomycetes</taxon>
        <taxon>Micromonosporales</taxon>
        <taxon>Micromonosporaceae</taxon>
    </lineage>
</organism>
<keyword evidence="2" id="KW-0813">Transport</keyword>
<evidence type="ECO:0000259" key="5">
    <source>
        <dbReference type="Pfam" id="PF00496"/>
    </source>
</evidence>
<evidence type="ECO:0000313" key="7">
    <source>
        <dbReference type="Proteomes" id="UP001230908"/>
    </source>
</evidence>
<dbReference type="PANTHER" id="PTHR30290:SF9">
    <property type="entry name" value="OLIGOPEPTIDE-BINDING PROTEIN APPA"/>
    <property type="match status" value="1"/>
</dbReference>
<feature type="chain" id="PRO_5047139548" evidence="4">
    <location>
        <begin position="25"/>
        <end position="528"/>
    </location>
</feature>
<dbReference type="Pfam" id="PF00496">
    <property type="entry name" value="SBP_bac_5"/>
    <property type="match status" value="1"/>
</dbReference>
<gene>
    <name evidence="6" type="ORF">RB614_42995</name>
</gene>
<accession>A0ABU0ZW61</accession>
<comment type="similarity">
    <text evidence="1">Belongs to the bacterial solute-binding protein 5 family.</text>
</comment>
<dbReference type="Gene3D" id="3.40.190.10">
    <property type="entry name" value="Periplasmic binding protein-like II"/>
    <property type="match status" value="1"/>
</dbReference>
<evidence type="ECO:0000256" key="1">
    <source>
        <dbReference type="ARBA" id="ARBA00005695"/>
    </source>
</evidence>
<dbReference type="InterPro" id="IPR000914">
    <property type="entry name" value="SBP_5_dom"/>
</dbReference>
<evidence type="ECO:0000256" key="2">
    <source>
        <dbReference type="ARBA" id="ARBA00022448"/>
    </source>
</evidence>
<dbReference type="PROSITE" id="PS51257">
    <property type="entry name" value="PROKAR_LIPOPROTEIN"/>
    <property type="match status" value="1"/>
</dbReference>
<name>A0ABU0ZW61_9ACTN</name>
<evidence type="ECO:0000256" key="4">
    <source>
        <dbReference type="SAM" id="SignalP"/>
    </source>
</evidence>
<dbReference type="SUPFAM" id="SSF53850">
    <property type="entry name" value="Periplasmic binding protein-like II"/>
    <property type="match status" value="1"/>
</dbReference>
<dbReference type="Proteomes" id="UP001230908">
    <property type="component" value="Unassembled WGS sequence"/>
</dbReference>
<dbReference type="RefSeq" id="WP_308718496.1">
    <property type="nucleotide sequence ID" value="NZ_JAVHUY010000076.1"/>
</dbReference>
<dbReference type="EMBL" id="JAVHUY010000076">
    <property type="protein sequence ID" value="MDQ7911279.1"/>
    <property type="molecule type" value="Genomic_DNA"/>
</dbReference>
<dbReference type="InterPro" id="IPR039424">
    <property type="entry name" value="SBP_5"/>
</dbReference>
<dbReference type="Gene3D" id="3.10.105.10">
    <property type="entry name" value="Dipeptide-binding Protein, Domain 3"/>
    <property type="match status" value="1"/>
</dbReference>
<evidence type="ECO:0000256" key="3">
    <source>
        <dbReference type="ARBA" id="ARBA00022729"/>
    </source>
</evidence>
<evidence type="ECO:0000313" key="6">
    <source>
        <dbReference type="EMBL" id="MDQ7911279.1"/>
    </source>
</evidence>
<reference evidence="6 7" key="1">
    <citation type="submission" date="2023-08" db="EMBL/GenBank/DDBJ databases">
        <title>Phytohabitans sansha sp. nov., isolated from marine sediment.</title>
        <authorList>
            <person name="Zhao Y."/>
            <person name="Yi K."/>
        </authorList>
    </citation>
    <scope>NUCLEOTIDE SEQUENCE [LARGE SCALE GENOMIC DNA]</scope>
    <source>
        <strain evidence="6 7">ZYX-F-186</strain>
    </source>
</reference>
<dbReference type="InterPro" id="IPR030678">
    <property type="entry name" value="Peptide/Ni-bd"/>
</dbReference>
<feature type="signal peptide" evidence="4">
    <location>
        <begin position="1"/>
        <end position="24"/>
    </location>
</feature>
<dbReference type="PIRSF" id="PIRSF002741">
    <property type="entry name" value="MppA"/>
    <property type="match status" value="1"/>
</dbReference>
<proteinExistence type="inferred from homology"/>
<keyword evidence="7" id="KW-1185">Reference proteome</keyword>
<comment type="caution">
    <text evidence="6">The sequence shown here is derived from an EMBL/GenBank/DDBJ whole genome shotgun (WGS) entry which is preliminary data.</text>
</comment>
<feature type="domain" description="Solute-binding protein family 5" evidence="5">
    <location>
        <begin position="89"/>
        <end position="435"/>
    </location>
</feature>
<dbReference type="PANTHER" id="PTHR30290">
    <property type="entry name" value="PERIPLASMIC BINDING COMPONENT OF ABC TRANSPORTER"/>
    <property type="match status" value="1"/>
</dbReference>
<sequence length="528" mass="55409">MKTSRWTRGLGAAGLALMMCGVAACVSDAEPSGGPSGSVEIDPAATVRVAWAGPPTNLDPHRQVSPADMPYSSLIYDRLTRMSPDGNKVLPMLAESWTFSPDGKRLELKLRTDVTFHDGTKFTSAVVKTNLERGKSVAGTTVAPDLASIASIDTPDDATVVLNLSSGGAALPVAFTTNVGEMVSPKALADGRDLKLAPGDAGSGAYKLADLRPNESATFERVDNYWDDSVQRAKTIAITVSTAASGINGLRAGQFDLVQVTIGPDTQPTLDGAKAGGYEVYVKDVRGSHTLMLNSAKPPLDNLKLRQAIQFAIDRDAIGNQLYQGQCAPSYQPFGSGNPAHNAEVDSGYAFNLDKAKQLLAESGLANPTFDIEFGPAHKVTAEAVQAQLTSAGINAQLKPVPQGEVSPRFNGGEAMATLTGIVPGADGSTYVSRYVLGGATISRGGDPAQVARVKTLAAEALDPTLSEADRGTKYQEIQGVVAAQAWSVQVCSARQLWAHNAKMVGVDDTMPGIWAALPEFDRLAKAR</sequence>
<protein>
    <submittedName>
        <fullName evidence="6">ABC transporter substrate-binding protein</fullName>
    </submittedName>
</protein>